<organism evidence="2 3">
    <name type="scientific">Allacma fusca</name>
    <dbReference type="NCBI Taxonomy" id="39272"/>
    <lineage>
        <taxon>Eukaryota</taxon>
        <taxon>Metazoa</taxon>
        <taxon>Ecdysozoa</taxon>
        <taxon>Arthropoda</taxon>
        <taxon>Hexapoda</taxon>
        <taxon>Collembola</taxon>
        <taxon>Symphypleona</taxon>
        <taxon>Sminthuridae</taxon>
        <taxon>Allacma</taxon>
    </lineage>
</organism>
<dbReference type="EMBL" id="CAJVCH010525188">
    <property type="protein sequence ID" value="CAG7822060.1"/>
    <property type="molecule type" value="Genomic_DNA"/>
</dbReference>
<accession>A0A8J2PTE5</accession>
<name>A0A8J2PTE5_9HEXA</name>
<evidence type="ECO:0000256" key="1">
    <source>
        <dbReference type="SAM" id="Phobius"/>
    </source>
</evidence>
<keyword evidence="1" id="KW-0472">Membrane</keyword>
<keyword evidence="3" id="KW-1185">Reference proteome</keyword>
<evidence type="ECO:0000313" key="2">
    <source>
        <dbReference type="EMBL" id="CAG7822060.1"/>
    </source>
</evidence>
<dbReference type="AlphaFoldDB" id="A0A8J2PTE5"/>
<keyword evidence="1" id="KW-1133">Transmembrane helix</keyword>
<dbReference type="Proteomes" id="UP000708208">
    <property type="component" value="Unassembled WGS sequence"/>
</dbReference>
<proteinExistence type="predicted"/>
<feature type="non-terminal residue" evidence="2">
    <location>
        <position position="59"/>
    </location>
</feature>
<comment type="caution">
    <text evidence="2">The sequence shown here is derived from an EMBL/GenBank/DDBJ whole genome shotgun (WGS) entry which is preliminary data.</text>
</comment>
<feature type="transmembrane region" description="Helical" evidence="1">
    <location>
        <begin position="21"/>
        <end position="42"/>
    </location>
</feature>
<sequence>NSERVHSVHFLDYLRKKIRPIHGLLLCKIGGYAQTFVIFRFLNKCSCNFKTCVLYHVVT</sequence>
<reference evidence="2" key="1">
    <citation type="submission" date="2021-06" db="EMBL/GenBank/DDBJ databases">
        <authorList>
            <person name="Hodson N. C."/>
            <person name="Mongue J. A."/>
            <person name="Jaron S. K."/>
        </authorList>
    </citation>
    <scope>NUCLEOTIDE SEQUENCE</scope>
</reference>
<gene>
    <name evidence="2" type="ORF">AFUS01_LOCUS32351</name>
</gene>
<protein>
    <submittedName>
        <fullName evidence="2">Uncharacterized protein</fullName>
    </submittedName>
</protein>
<keyword evidence="1" id="KW-0812">Transmembrane</keyword>
<evidence type="ECO:0000313" key="3">
    <source>
        <dbReference type="Proteomes" id="UP000708208"/>
    </source>
</evidence>